<proteinExistence type="predicted"/>
<organism evidence="2 3">
    <name type="scientific">Rhodotorula taiwanensis</name>
    <dbReference type="NCBI Taxonomy" id="741276"/>
    <lineage>
        <taxon>Eukaryota</taxon>
        <taxon>Fungi</taxon>
        <taxon>Dikarya</taxon>
        <taxon>Basidiomycota</taxon>
        <taxon>Pucciniomycotina</taxon>
        <taxon>Microbotryomycetes</taxon>
        <taxon>Sporidiobolales</taxon>
        <taxon>Sporidiobolaceae</taxon>
        <taxon>Rhodotorula</taxon>
    </lineage>
</organism>
<feature type="compositionally biased region" description="Low complexity" evidence="1">
    <location>
        <begin position="99"/>
        <end position="116"/>
    </location>
</feature>
<feature type="region of interest" description="Disordered" evidence="1">
    <location>
        <begin position="333"/>
        <end position="365"/>
    </location>
</feature>
<evidence type="ECO:0000313" key="2">
    <source>
        <dbReference type="EMBL" id="POY76393.1"/>
    </source>
</evidence>
<dbReference type="OrthoDB" id="2523063at2759"/>
<accession>A0A2S5BI18</accession>
<reference evidence="2 3" key="1">
    <citation type="journal article" date="2018" name="Front. Microbiol.">
        <title>Prospects for Fungal Bioremediation of Acidic Radioactive Waste Sites: Characterization and Genome Sequence of Rhodotorula taiwanensis MD1149.</title>
        <authorList>
            <person name="Tkavc R."/>
            <person name="Matrosova V.Y."/>
            <person name="Grichenko O.E."/>
            <person name="Gostincar C."/>
            <person name="Volpe R.P."/>
            <person name="Klimenkova P."/>
            <person name="Gaidamakova E.K."/>
            <person name="Zhou C.E."/>
            <person name="Stewart B.J."/>
            <person name="Lyman M.G."/>
            <person name="Malfatti S.A."/>
            <person name="Rubinfeld B."/>
            <person name="Courtot M."/>
            <person name="Singh J."/>
            <person name="Dalgard C.L."/>
            <person name="Hamilton T."/>
            <person name="Frey K.G."/>
            <person name="Gunde-Cimerman N."/>
            <person name="Dugan L."/>
            <person name="Daly M.J."/>
        </authorList>
    </citation>
    <scope>NUCLEOTIDE SEQUENCE [LARGE SCALE GENOMIC DNA]</scope>
    <source>
        <strain evidence="2 3">MD1149</strain>
    </source>
</reference>
<dbReference type="EMBL" id="PJQD01000005">
    <property type="protein sequence ID" value="POY76393.1"/>
    <property type="molecule type" value="Genomic_DNA"/>
</dbReference>
<comment type="caution">
    <text evidence="2">The sequence shown here is derived from an EMBL/GenBank/DDBJ whole genome shotgun (WGS) entry which is preliminary data.</text>
</comment>
<protein>
    <submittedName>
        <fullName evidence="2">Uncharacterized protein</fullName>
    </submittedName>
</protein>
<evidence type="ECO:0000256" key="1">
    <source>
        <dbReference type="SAM" id="MobiDB-lite"/>
    </source>
</evidence>
<keyword evidence="3" id="KW-1185">Reference proteome</keyword>
<sequence>MPPLGIFEEASRQPLARGTACHRCFVRKVRCTGQPDPASGMYACKACVRTARFKGHEVAYCRCAFSSDGDGLCSEEGGPNVLGDIYPQSGPSARRKLSSRSSSLASSSSGSQSDGSLAAASTSSSVSYASGTFIPASASALSAMCDASDYEHDLHFTDESARAKPSTSFELPPPIPLLPFSGASAFSLATHPTKRLPSDPPERQALAAWKGLVASTALDGRLGLALDASDAQQPSAIGSTISSAGVFHLPSFAAPSVAAQPHSDHTTIPAADVSSRSLLARRSKHSPMSIALPPPLTATPVETAVFAPAPSPRPLVEAEPPSLLVQTPASFAPCSSRPTAPVSAALPGRTRQNSQDATSFASTWSSGHALPGETLVTAASSYPPPSISAASPDLLRPEPCAYGFSTHSRDRDVTYTWCSLYGHSPRLPLDLPAPRPTSLAEPTHES</sequence>
<dbReference type="AlphaFoldDB" id="A0A2S5BI18"/>
<feature type="compositionally biased region" description="Polar residues" evidence="1">
    <location>
        <begin position="350"/>
        <end position="365"/>
    </location>
</feature>
<dbReference type="Proteomes" id="UP000237144">
    <property type="component" value="Unassembled WGS sequence"/>
</dbReference>
<evidence type="ECO:0000313" key="3">
    <source>
        <dbReference type="Proteomes" id="UP000237144"/>
    </source>
</evidence>
<name>A0A2S5BI18_9BASI</name>
<feature type="region of interest" description="Disordered" evidence="1">
    <location>
        <begin position="83"/>
        <end position="116"/>
    </location>
</feature>
<gene>
    <name evidence="2" type="ORF">BMF94_0591</name>
</gene>